<proteinExistence type="predicted"/>
<organism evidence="1 2">
    <name type="scientific">Colletotrichum truncatum</name>
    <name type="common">Anthracnose fungus</name>
    <name type="synonym">Colletotrichum capsici</name>
    <dbReference type="NCBI Taxonomy" id="5467"/>
    <lineage>
        <taxon>Eukaryota</taxon>
        <taxon>Fungi</taxon>
        <taxon>Dikarya</taxon>
        <taxon>Ascomycota</taxon>
        <taxon>Pezizomycotina</taxon>
        <taxon>Sordariomycetes</taxon>
        <taxon>Hypocreomycetidae</taxon>
        <taxon>Glomerellales</taxon>
        <taxon>Glomerellaceae</taxon>
        <taxon>Colletotrichum</taxon>
        <taxon>Colletotrichum truncatum species complex</taxon>
    </lineage>
</organism>
<keyword evidence="2" id="KW-1185">Reference proteome</keyword>
<reference evidence="1 2" key="1">
    <citation type="journal article" date="2020" name="Phytopathology">
        <title>Genome Sequence Resources of Colletotrichum truncatum, C. plurivorum, C. musicola, and C. sojae: Four Species Pathogenic to Soybean (Glycine max).</title>
        <authorList>
            <person name="Rogerio F."/>
            <person name="Boufleur T.R."/>
            <person name="Ciampi-Guillardi M."/>
            <person name="Sukno S.A."/>
            <person name="Thon M.R."/>
            <person name="Massola Junior N.S."/>
            <person name="Baroncelli R."/>
        </authorList>
    </citation>
    <scope>NUCLEOTIDE SEQUENCE [LARGE SCALE GENOMIC DNA]</scope>
    <source>
        <strain evidence="1 2">CMES1059</strain>
    </source>
</reference>
<comment type="caution">
    <text evidence="1">The sequence shown here is derived from an EMBL/GenBank/DDBJ whole genome shotgun (WGS) entry which is preliminary data.</text>
</comment>
<protein>
    <submittedName>
        <fullName evidence="1">Uncharacterized protein</fullName>
    </submittedName>
</protein>
<dbReference type="EMBL" id="VUJX02000006">
    <property type="protein sequence ID" value="KAL0934703.1"/>
    <property type="molecule type" value="Genomic_DNA"/>
</dbReference>
<accession>A0ACC3YRX8</accession>
<evidence type="ECO:0000313" key="1">
    <source>
        <dbReference type="EMBL" id="KAL0934703.1"/>
    </source>
</evidence>
<sequence length="223" mass="24476">MERPNEEEETGRLRIVFVTQTRDVDNAEATSAKVGKWHSGGTIETRIRKTSATMAATEMTTPKPSTTSTLEDMTTFFTTEAKATSTVASSSQYNSTTRSETSGAPSPDGSYIVIKTTTLIAVIGGIVGGFILLCIIVGMVSAFLRRKQAEEEDSNDLDGRQGQNTQLPQFSPIYGQFAPSQDDSSFPFDNDGNHPRSQEWHQMRRIAAQLPAESYVQRLRNAN</sequence>
<evidence type="ECO:0000313" key="2">
    <source>
        <dbReference type="Proteomes" id="UP000805649"/>
    </source>
</evidence>
<name>A0ACC3YRX8_COLTU</name>
<dbReference type="Proteomes" id="UP000805649">
    <property type="component" value="Unassembled WGS sequence"/>
</dbReference>
<gene>
    <name evidence="1" type="ORF">CTRU02_209294</name>
</gene>